<keyword evidence="5 13" id="KW-0963">Cytoplasm</keyword>
<feature type="binding site" evidence="14">
    <location>
        <position position="130"/>
    </location>
    <ligand>
        <name>L-threonine</name>
        <dbReference type="ChEBI" id="CHEBI:57926"/>
    </ligand>
</feature>
<dbReference type="InterPro" id="IPR005145">
    <property type="entry name" value="Sua5_C"/>
</dbReference>
<dbReference type="InterPro" id="IPR038385">
    <property type="entry name" value="Sua5/YwlC_C"/>
</dbReference>
<dbReference type="Pfam" id="PF01300">
    <property type="entry name" value="Sua5_yciO_yrdC"/>
    <property type="match status" value="1"/>
</dbReference>
<feature type="binding site" evidence="14">
    <location>
        <position position="204"/>
    </location>
    <ligand>
        <name>ATP</name>
        <dbReference type="ChEBI" id="CHEBI:30616"/>
    </ligand>
</feature>
<dbReference type="GO" id="GO:0005524">
    <property type="term" value="F:ATP binding"/>
    <property type="evidence" value="ECO:0007669"/>
    <property type="project" value="UniProtKB-UniRule"/>
</dbReference>
<dbReference type="GO" id="GO:0006450">
    <property type="term" value="P:regulation of translational fidelity"/>
    <property type="evidence" value="ECO:0007669"/>
    <property type="project" value="TreeGrafter"/>
</dbReference>
<dbReference type="PANTHER" id="PTHR17490:SF16">
    <property type="entry name" value="THREONYLCARBAMOYL-AMP SYNTHASE"/>
    <property type="match status" value="1"/>
</dbReference>
<feature type="binding site" evidence="14">
    <location>
        <position position="190"/>
    </location>
    <ligand>
        <name>L-threonine</name>
        <dbReference type="ChEBI" id="CHEBI:57926"/>
    </ligand>
</feature>
<evidence type="ECO:0000256" key="1">
    <source>
        <dbReference type="ARBA" id="ARBA00004496"/>
    </source>
</evidence>
<comment type="function">
    <text evidence="13">Required for the formation of a threonylcarbamoyl group on adenosine at position 37 (t(6)A37) in tRNAs that read codons beginning with adenine.</text>
</comment>
<name>A0A9W4KP82_9BACI</name>
<dbReference type="EMBL" id="CAKKMG010000001">
    <property type="protein sequence ID" value="CAH0128781.1"/>
    <property type="molecule type" value="Genomic_DNA"/>
</dbReference>
<keyword evidence="9 13" id="KW-0547">Nucleotide-binding</keyword>
<dbReference type="NCBIfam" id="TIGR00057">
    <property type="entry name" value="L-threonylcarbamoyladenylate synthase"/>
    <property type="match status" value="1"/>
</dbReference>
<protein>
    <recommendedName>
        <fullName evidence="4 13">Threonylcarbamoyl-AMP synthase</fullName>
        <shortName evidence="13">TC-AMP synthase</shortName>
        <ecNumber evidence="3 13">2.7.7.87</ecNumber>
    </recommendedName>
    <alternativeName>
        <fullName evidence="11 13">L-threonylcarbamoyladenylate synthase</fullName>
    </alternativeName>
</protein>
<evidence type="ECO:0000256" key="9">
    <source>
        <dbReference type="ARBA" id="ARBA00022741"/>
    </source>
</evidence>
<keyword evidence="7 13" id="KW-0819">tRNA processing</keyword>
<feature type="binding site" evidence="14">
    <location>
        <position position="70"/>
    </location>
    <ligand>
        <name>ATP</name>
        <dbReference type="ChEBI" id="CHEBI:30616"/>
    </ligand>
</feature>
<comment type="subcellular location">
    <subcellularLocation>
        <location evidence="1 13">Cytoplasm</location>
    </subcellularLocation>
</comment>
<dbReference type="Proteomes" id="UP000789326">
    <property type="component" value="Unassembled WGS sequence"/>
</dbReference>
<feature type="binding site" evidence="14">
    <location>
        <position position="75"/>
    </location>
    <ligand>
        <name>L-threonine</name>
        <dbReference type="ChEBI" id="CHEBI:57926"/>
    </ligand>
</feature>
<reference evidence="16" key="1">
    <citation type="submission" date="2021-11" db="EMBL/GenBank/DDBJ databases">
        <authorList>
            <person name="Bulgarelli D."/>
        </authorList>
    </citation>
    <scope>NUCLEOTIDE SEQUENCE</scope>
    <source>
        <strain evidence="16">Bi133</strain>
    </source>
</reference>
<dbReference type="FunFam" id="3.40.50.11030:FF:000001">
    <property type="entry name" value="Threonylcarbamoyl-AMP synthase"/>
    <property type="match status" value="1"/>
</dbReference>
<evidence type="ECO:0000256" key="10">
    <source>
        <dbReference type="ARBA" id="ARBA00022840"/>
    </source>
</evidence>
<feature type="domain" description="YrdC-like" evidence="15">
    <location>
        <begin position="21"/>
        <end position="208"/>
    </location>
</feature>
<evidence type="ECO:0000256" key="11">
    <source>
        <dbReference type="ARBA" id="ARBA00029774"/>
    </source>
</evidence>
<dbReference type="EC" id="2.7.7.87" evidence="3 13"/>
<gene>
    <name evidence="16" type="primary">ywlC</name>
    <name evidence="16" type="ORF">SRABI133_00182</name>
</gene>
<dbReference type="InterPro" id="IPR017945">
    <property type="entry name" value="DHBP_synth_RibB-like_a/b_dom"/>
</dbReference>
<keyword evidence="6 13" id="KW-0808">Transferase</keyword>
<feature type="binding site" evidence="14">
    <location>
        <position position="43"/>
    </location>
    <ligand>
        <name>L-threonine</name>
        <dbReference type="ChEBI" id="CHEBI:57926"/>
    </ligand>
</feature>
<feature type="binding site" evidence="14">
    <location>
        <position position="126"/>
    </location>
    <ligand>
        <name>ATP</name>
        <dbReference type="ChEBI" id="CHEBI:30616"/>
    </ligand>
</feature>
<dbReference type="SUPFAM" id="SSF55821">
    <property type="entry name" value="YrdC/RibB"/>
    <property type="match status" value="1"/>
</dbReference>
<evidence type="ECO:0000313" key="16">
    <source>
        <dbReference type="EMBL" id="CAH0128781.1"/>
    </source>
</evidence>
<evidence type="ECO:0000256" key="12">
    <source>
        <dbReference type="ARBA" id="ARBA00048366"/>
    </source>
</evidence>
<dbReference type="GO" id="GO:0008033">
    <property type="term" value="P:tRNA processing"/>
    <property type="evidence" value="ECO:0007669"/>
    <property type="project" value="UniProtKB-KW"/>
</dbReference>
<dbReference type="AlphaFoldDB" id="A0A9W4KP82"/>
<dbReference type="PROSITE" id="PS51163">
    <property type="entry name" value="YRDC"/>
    <property type="match status" value="1"/>
</dbReference>
<dbReference type="PANTHER" id="PTHR17490">
    <property type="entry name" value="SUA5"/>
    <property type="match status" value="1"/>
</dbReference>
<evidence type="ECO:0000256" key="7">
    <source>
        <dbReference type="ARBA" id="ARBA00022694"/>
    </source>
</evidence>
<keyword evidence="8 13" id="KW-0548">Nucleotidyltransferase</keyword>
<evidence type="ECO:0000256" key="13">
    <source>
        <dbReference type="PIRNR" id="PIRNR004930"/>
    </source>
</evidence>
<dbReference type="Gene3D" id="3.90.870.10">
    <property type="entry name" value="DHBP synthase"/>
    <property type="match status" value="1"/>
</dbReference>
<organism evidence="16 17">
    <name type="scientific">Peribacillus simplex</name>
    <dbReference type="NCBI Taxonomy" id="1478"/>
    <lineage>
        <taxon>Bacteria</taxon>
        <taxon>Bacillati</taxon>
        <taxon>Bacillota</taxon>
        <taxon>Bacilli</taxon>
        <taxon>Bacillales</taxon>
        <taxon>Bacillaceae</taxon>
        <taxon>Peribacillus</taxon>
    </lineage>
</organism>
<dbReference type="GO" id="GO:0005737">
    <property type="term" value="C:cytoplasm"/>
    <property type="evidence" value="ECO:0007669"/>
    <property type="project" value="UniProtKB-SubCell"/>
</dbReference>
<dbReference type="GO" id="GO:0061710">
    <property type="term" value="F:L-threonylcarbamoyladenylate synthase"/>
    <property type="evidence" value="ECO:0007669"/>
    <property type="project" value="UniProtKB-EC"/>
</dbReference>
<evidence type="ECO:0000313" key="17">
    <source>
        <dbReference type="Proteomes" id="UP000789326"/>
    </source>
</evidence>
<dbReference type="GO" id="GO:0000049">
    <property type="term" value="F:tRNA binding"/>
    <property type="evidence" value="ECO:0007669"/>
    <property type="project" value="TreeGrafter"/>
</dbReference>
<feature type="binding site" evidence="14">
    <location>
        <position position="66"/>
    </location>
    <ligand>
        <name>ATP</name>
        <dbReference type="ChEBI" id="CHEBI:30616"/>
    </ligand>
</feature>
<evidence type="ECO:0000256" key="5">
    <source>
        <dbReference type="ARBA" id="ARBA00022490"/>
    </source>
</evidence>
<dbReference type="InterPro" id="IPR050156">
    <property type="entry name" value="TC-AMP_synthase_SUA5"/>
</dbReference>
<comment type="caution">
    <text evidence="16">The sequence shown here is derived from an EMBL/GenBank/DDBJ whole genome shotgun (WGS) entry which is preliminary data.</text>
</comment>
<dbReference type="Pfam" id="PF03481">
    <property type="entry name" value="Sua5_C"/>
    <property type="match status" value="1"/>
</dbReference>
<dbReference type="GO" id="GO:0003725">
    <property type="term" value="F:double-stranded RNA binding"/>
    <property type="evidence" value="ECO:0007669"/>
    <property type="project" value="UniProtKB-UniRule"/>
</dbReference>
<comment type="similarity">
    <text evidence="2 13">Belongs to the SUA5 family.</text>
</comment>
<evidence type="ECO:0000259" key="15">
    <source>
        <dbReference type="PROSITE" id="PS51163"/>
    </source>
</evidence>
<proteinExistence type="inferred from homology"/>
<keyword evidence="10 13" id="KW-0067">ATP-binding</keyword>
<dbReference type="PIRSF" id="PIRSF004930">
    <property type="entry name" value="Tln_factor_SUA5"/>
    <property type="match status" value="1"/>
</dbReference>
<evidence type="ECO:0000256" key="4">
    <source>
        <dbReference type="ARBA" id="ARBA00015492"/>
    </source>
</evidence>
<feature type="binding site" evidence="14">
    <location>
        <position position="160"/>
    </location>
    <ligand>
        <name>ATP</name>
        <dbReference type="ChEBI" id="CHEBI:30616"/>
    </ligand>
</feature>
<evidence type="ECO:0000256" key="3">
    <source>
        <dbReference type="ARBA" id="ARBA00012584"/>
    </source>
</evidence>
<dbReference type="InterPro" id="IPR010923">
    <property type="entry name" value="T(6)A37_SUA5"/>
</dbReference>
<feature type="binding site" evidence="14">
    <location>
        <position position="150"/>
    </location>
    <ligand>
        <name>L-threonine</name>
        <dbReference type="ChEBI" id="CHEBI:57926"/>
    </ligand>
</feature>
<sequence>MFKMKTKIWSVDKNVDNLQSYPQITQSAELLKANQVVAFPTETVYGLGANAKNDEAVKKVFEAKGRPSDNPLIVHIASDDQLSGIVEEIPEQARKLMAEFWPGPLTLIMKRKPGQLSNLVTAGLDTVAVRMPDHQVALGLIRASDLPIAAPSANTSGKPSPTSAKHVEDDLMGRIAGIVDGGTTGVGVESTVLDCTVEVPVILRPGGVTLEQLEAVIGEVRQDVALKNQEAAPKAPGMKYTHYAPKAPLYLVKGNQAFLQKLVDEKRTDGLKVGIITAYEHQQDYKADYVIVPGSLADLHTVATGLYDALRQFDELEVDVIFSEMFPDHGIGAAVMNRLEKAAGHQIIKEHM</sequence>
<dbReference type="Gene3D" id="3.40.50.11030">
    <property type="entry name" value="Threonylcarbamoyl-AMP synthase, C-terminal domain"/>
    <property type="match status" value="1"/>
</dbReference>
<evidence type="ECO:0000256" key="14">
    <source>
        <dbReference type="PIRSR" id="PIRSR004930-1"/>
    </source>
</evidence>
<evidence type="ECO:0000256" key="8">
    <source>
        <dbReference type="ARBA" id="ARBA00022695"/>
    </source>
</evidence>
<dbReference type="FunFam" id="3.90.870.10:FF:000008">
    <property type="entry name" value="Threonylcarbamoyl-AMP synthase"/>
    <property type="match status" value="1"/>
</dbReference>
<dbReference type="InterPro" id="IPR006070">
    <property type="entry name" value="Sua5-like_dom"/>
</dbReference>
<feature type="binding site" evidence="14">
    <location>
        <position position="243"/>
    </location>
    <ligand>
        <name>ATP</name>
        <dbReference type="ChEBI" id="CHEBI:30616"/>
    </ligand>
</feature>
<comment type="catalytic activity">
    <reaction evidence="12 13">
        <text>L-threonine + hydrogencarbonate + ATP = L-threonylcarbamoyladenylate + diphosphate + H2O</text>
        <dbReference type="Rhea" id="RHEA:36407"/>
        <dbReference type="ChEBI" id="CHEBI:15377"/>
        <dbReference type="ChEBI" id="CHEBI:17544"/>
        <dbReference type="ChEBI" id="CHEBI:30616"/>
        <dbReference type="ChEBI" id="CHEBI:33019"/>
        <dbReference type="ChEBI" id="CHEBI:57926"/>
        <dbReference type="ChEBI" id="CHEBI:73682"/>
        <dbReference type="EC" id="2.7.7.87"/>
    </reaction>
</comment>
<evidence type="ECO:0000256" key="2">
    <source>
        <dbReference type="ARBA" id="ARBA00007663"/>
    </source>
</evidence>
<accession>A0A9W4KP82</accession>
<feature type="binding site" evidence="14">
    <location>
        <position position="152"/>
    </location>
    <ligand>
        <name>ATP</name>
        <dbReference type="ChEBI" id="CHEBI:30616"/>
    </ligand>
</feature>
<evidence type="ECO:0000256" key="6">
    <source>
        <dbReference type="ARBA" id="ARBA00022679"/>
    </source>
</evidence>